<feature type="region of interest" description="Disordered" evidence="2">
    <location>
        <begin position="191"/>
        <end position="217"/>
    </location>
</feature>
<name>A0A1Z5JB08_FISSO</name>
<feature type="region of interest" description="Disordered" evidence="2">
    <location>
        <begin position="1059"/>
        <end position="1110"/>
    </location>
</feature>
<reference evidence="3 4" key="1">
    <citation type="journal article" date="2015" name="Plant Cell">
        <title>Oil accumulation by the oleaginous diatom Fistulifera solaris as revealed by the genome and transcriptome.</title>
        <authorList>
            <person name="Tanaka T."/>
            <person name="Maeda Y."/>
            <person name="Veluchamy A."/>
            <person name="Tanaka M."/>
            <person name="Abida H."/>
            <person name="Marechal E."/>
            <person name="Bowler C."/>
            <person name="Muto M."/>
            <person name="Sunaga Y."/>
            <person name="Tanaka M."/>
            <person name="Yoshino T."/>
            <person name="Taniguchi T."/>
            <person name="Fukuda Y."/>
            <person name="Nemoto M."/>
            <person name="Matsumoto M."/>
            <person name="Wong P.S."/>
            <person name="Aburatani S."/>
            <person name="Fujibuchi W."/>
        </authorList>
    </citation>
    <scope>NUCLEOTIDE SEQUENCE [LARGE SCALE GENOMIC DNA]</scope>
    <source>
        <strain evidence="3 4">JPCC DA0580</strain>
    </source>
</reference>
<protein>
    <submittedName>
        <fullName evidence="3">Uncharacterized protein</fullName>
    </submittedName>
</protein>
<proteinExistence type="predicted"/>
<feature type="compositionally biased region" description="Low complexity" evidence="2">
    <location>
        <begin position="617"/>
        <end position="627"/>
    </location>
</feature>
<feature type="compositionally biased region" description="Low complexity" evidence="2">
    <location>
        <begin position="1073"/>
        <end position="1095"/>
    </location>
</feature>
<dbReference type="AlphaFoldDB" id="A0A1Z5JB08"/>
<keyword evidence="1" id="KW-0175">Coiled coil</keyword>
<accession>A0A1Z5JB08</accession>
<sequence length="1120" mass="123581">MSLINDSLAAEIARLEAEVERKRLQQQIQAMENEIAQEMVDDDEEEKLIVLTAPKNNWKNVSDQSFSASNEMKSPRSVQAGTTIKSPLSTPGKSPVRRSLFLKSVVQAASERSELSERIATEANHLQIKSEGETVEKNLVSPNWKNKSPARRSVLLKSVVAASELRASATHDTSSSSHLSENDVIAENRAKAPRSDAIDPQQQRGHDGGTTHRSEDEGLDCQRLEAEIRALEESAARTKRAIEEELEKRRRQEEGTWQVDEEEYIPLQINAEHPKIQHQQFERHSLGSEVEKETQAEAERLKIEDQIVTAESDIAANFTTKNKYKAELQRAQLEEEIRSVDAVAAGTLRQKNEASERQRLEDEARAAEVTAEEASQKCDEEYSKLHAVHKDAAYENAGVASDQPHLDAFFPDVEDENLLAQADTAKKLEQERLQAEIREMELELQKRRAAASSGASVASKSSLSSKASRKGKPRKLVNKKCLERQKLEEEIARMEAQIGSATSSKAHVNEVLIDHPAFLAEIVEAGASQKVPKDLPSDVISKNQDDRTSMMKSMSNDRPPTRPAFLAGIAGAAAAREQRSYTDITSKPMSNNVAPARPAFLSGIADAAAAREERTQAAEQTTELATTSNDTTSARRAFLSGIAGAARARHMRVAEDETSIPTGILSARPFTDTESSPKTSAMSMRPNLLAAISGAATERQDRLEATGGELQMREVEPEVEDSRKNTPQPSFALAEMVSKKAKDREKRLEAGGEKRMTKIKETTEYKSVFSNVAIEAANMGRLTRLNEHTVEAVAQEKTPQQEWKSKGLLAIDWRSTHMAIIHQAAARGNETKMREYVVSNKSVAEEEEWEAKEVDRNSSRLNQLLELNKKVGTGTAKVDELVMGLREENQSGESMLIRPMYAYNNIEEVKLPKPLPPSIDVNKAKQKAAKMEEQAVRQHRQHLPMANISAHVAEVVWERRARLNRPGSMPKVRQACDCPYCGTASPYQTFAYREAEKRHKEEMKHRKEKQQHIEEELAANPIDNTTIAVVKESAQEAPLTPVAAAISAGDKLRKKLEAKKAPNLPASKPSPGPKNATAKPTTAASAATSASSNTTQVGNSPKAQQPEPLAANQGCACVIL</sequence>
<dbReference type="EMBL" id="BDSP01000032">
    <property type="protein sequence ID" value="GAX11008.1"/>
    <property type="molecule type" value="Genomic_DNA"/>
</dbReference>
<evidence type="ECO:0000313" key="4">
    <source>
        <dbReference type="Proteomes" id="UP000198406"/>
    </source>
</evidence>
<evidence type="ECO:0000256" key="2">
    <source>
        <dbReference type="SAM" id="MobiDB-lite"/>
    </source>
</evidence>
<feature type="coiled-coil region" evidence="1">
    <location>
        <begin position="5"/>
        <end position="41"/>
    </location>
</feature>
<feature type="region of interest" description="Disordered" evidence="2">
    <location>
        <begin position="449"/>
        <end position="476"/>
    </location>
</feature>
<feature type="region of interest" description="Disordered" evidence="2">
    <location>
        <begin position="706"/>
        <end position="749"/>
    </location>
</feature>
<feature type="compositionally biased region" description="Low complexity" evidence="2">
    <location>
        <begin position="450"/>
        <end position="466"/>
    </location>
</feature>
<feature type="region of interest" description="Disordered" evidence="2">
    <location>
        <begin position="649"/>
        <end position="682"/>
    </location>
</feature>
<feature type="coiled-coil region" evidence="1">
    <location>
        <begin position="477"/>
        <end position="504"/>
    </location>
</feature>
<feature type="compositionally biased region" description="Polar residues" evidence="2">
    <location>
        <begin position="672"/>
        <end position="682"/>
    </location>
</feature>
<organism evidence="3 4">
    <name type="scientific">Fistulifera solaris</name>
    <name type="common">Oleaginous diatom</name>
    <dbReference type="NCBI Taxonomy" id="1519565"/>
    <lineage>
        <taxon>Eukaryota</taxon>
        <taxon>Sar</taxon>
        <taxon>Stramenopiles</taxon>
        <taxon>Ochrophyta</taxon>
        <taxon>Bacillariophyta</taxon>
        <taxon>Bacillariophyceae</taxon>
        <taxon>Bacillariophycidae</taxon>
        <taxon>Naviculales</taxon>
        <taxon>Naviculaceae</taxon>
        <taxon>Fistulifera</taxon>
    </lineage>
</organism>
<evidence type="ECO:0000313" key="3">
    <source>
        <dbReference type="EMBL" id="GAX11008.1"/>
    </source>
</evidence>
<keyword evidence="4" id="KW-1185">Reference proteome</keyword>
<dbReference type="OrthoDB" id="49576at2759"/>
<feature type="compositionally biased region" description="Basic residues" evidence="2">
    <location>
        <begin position="467"/>
        <end position="476"/>
    </location>
</feature>
<evidence type="ECO:0000256" key="1">
    <source>
        <dbReference type="SAM" id="Coils"/>
    </source>
</evidence>
<feature type="compositionally biased region" description="Basic and acidic residues" evidence="2">
    <location>
        <begin position="204"/>
        <end position="217"/>
    </location>
</feature>
<feature type="compositionally biased region" description="Basic and acidic residues" evidence="2">
    <location>
        <begin position="737"/>
        <end position="749"/>
    </location>
</feature>
<feature type="coiled-coil region" evidence="1">
    <location>
        <begin position="350"/>
        <end position="377"/>
    </location>
</feature>
<feature type="region of interest" description="Disordered" evidence="2">
    <location>
        <begin position="611"/>
        <end position="632"/>
    </location>
</feature>
<dbReference type="InParanoid" id="A0A1Z5JB08"/>
<feature type="region of interest" description="Disordered" evidence="2">
    <location>
        <begin position="68"/>
        <end position="93"/>
    </location>
</feature>
<dbReference type="Proteomes" id="UP000198406">
    <property type="component" value="Unassembled WGS sequence"/>
</dbReference>
<feature type="compositionally biased region" description="Polar residues" evidence="2">
    <location>
        <begin position="68"/>
        <end position="92"/>
    </location>
</feature>
<comment type="caution">
    <text evidence="3">The sequence shown here is derived from an EMBL/GenBank/DDBJ whole genome shotgun (WGS) entry which is preliminary data.</text>
</comment>
<gene>
    <name evidence="3" type="ORF">FisN_2Lh537</name>
</gene>
<feature type="compositionally biased region" description="Basic and acidic residues" evidence="2">
    <location>
        <begin position="711"/>
        <end position="724"/>
    </location>
</feature>